<organism evidence="3 4">
    <name type="scientific">Hyalangium minutum</name>
    <dbReference type="NCBI Taxonomy" id="394096"/>
    <lineage>
        <taxon>Bacteria</taxon>
        <taxon>Pseudomonadati</taxon>
        <taxon>Myxococcota</taxon>
        <taxon>Myxococcia</taxon>
        <taxon>Myxococcales</taxon>
        <taxon>Cystobacterineae</taxon>
        <taxon>Archangiaceae</taxon>
        <taxon>Hyalangium</taxon>
    </lineage>
</organism>
<name>A0A085WC29_9BACT</name>
<evidence type="ECO:0000259" key="2">
    <source>
        <dbReference type="Pfam" id="PF07481"/>
    </source>
</evidence>
<proteinExistence type="predicted"/>
<keyword evidence="4" id="KW-1185">Reference proteome</keyword>
<feature type="domain" description="DUF1521" evidence="2">
    <location>
        <begin position="111"/>
        <end position="192"/>
    </location>
</feature>
<dbReference type="PATRIC" id="fig|394096.3.peg.5695"/>
<feature type="compositionally biased region" description="Polar residues" evidence="1">
    <location>
        <begin position="78"/>
        <end position="88"/>
    </location>
</feature>
<evidence type="ECO:0000256" key="1">
    <source>
        <dbReference type="SAM" id="MobiDB-lite"/>
    </source>
</evidence>
<sequence length="370" mass="39718">MSFPMQTGLPAGANRGLTSAEAQMVRAASMQAQVNVNINLFMNVFQSMGTIGDICGPRPRPCFPQPPMPANRCHPQGSLKSDPSSGVVTTPGGYKIEQLKQHDWKITGPDGKETKIWGDPHVAEGDGGTWDFKRDSTFVLGDGTRINVTTKPYGNGMTVTGELDIISGNDRVKVTGIDQGKGNVGQVTHDGFQHVNDFGGKDVFVMGKETDDWSFQGKEIVGSNNGGESFKLGNDLPAGVKPHGYMPRFPFFGNPAFPGGVGAPMAGGQGILPGEPAPGMQGNPFVDQMRMMFQSLMQQFQSMMPFSDMLSQRNFGNDALNAPGLGGNWMNRRQQHLGSGFDSIGMMMGLFAQMSSMSHSVQSLRNGFIA</sequence>
<gene>
    <name evidence="3" type="ORF">DB31_1358</name>
</gene>
<dbReference type="InterPro" id="IPR011086">
    <property type="entry name" value="DUF1521"/>
</dbReference>
<comment type="caution">
    <text evidence="3">The sequence shown here is derived from an EMBL/GenBank/DDBJ whole genome shotgun (WGS) entry which is preliminary data.</text>
</comment>
<evidence type="ECO:0000313" key="3">
    <source>
        <dbReference type="EMBL" id="KFE65242.1"/>
    </source>
</evidence>
<dbReference type="EMBL" id="JMCB01000012">
    <property type="protein sequence ID" value="KFE65242.1"/>
    <property type="molecule type" value="Genomic_DNA"/>
</dbReference>
<dbReference type="Proteomes" id="UP000028725">
    <property type="component" value="Unassembled WGS sequence"/>
</dbReference>
<accession>A0A085WC29</accession>
<dbReference type="Pfam" id="PF07481">
    <property type="entry name" value="DUF1521"/>
    <property type="match status" value="1"/>
</dbReference>
<reference evidence="3 4" key="1">
    <citation type="submission" date="2014-04" db="EMBL/GenBank/DDBJ databases">
        <title>Genome assembly of Hyalangium minutum DSM 14724.</title>
        <authorList>
            <person name="Sharma G."/>
            <person name="Subramanian S."/>
        </authorList>
    </citation>
    <scope>NUCLEOTIDE SEQUENCE [LARGE SCALE GENOMIC DNA]</scope>
    <source>
        <strain evidence="3 4">DSM 14724</strain>
    </source>
</reference>
<feature type="region of interest" description="Disordered" evidence="1">
    <location>
        <begin position="69"/>
        <end position="88"/>
    </location>
</feature>
<evidence type="ECO:0000313" key="4">
    <source>
        <dbReference type="Proteomes" id="UP000028725"/>
    </source>
</evidence>
<protein>
    <recommendedName>
        <fullName evidence="2">DUF1521 domain-containing protein</fullName>
    </recommendedName>
</protein>
<dbReference type="AlphaFoldDB" id="A0A085WC29"/>